<dbReference type="AlphaFoldDB" id="A0A165S4I3"/>
<dbReference type="Proteomes" id="UP000076727">
    <property type="component" value="Unassembled WGS sequence"/>
</dbReference>
<dbReference type="EMBL" id="KV429045">
    <property type="protein sequence ID" value="KZT71519.1"/>
    <property type="molecule type" value="Genomic_DNA"/>
</dbReference>
<proteinExistence type="predicted"/>
<gene>
    <name evidence="1" type="ORF">DAEQUDRAFT_109755</name>
</gene>
<organism evidence="1 2">
    <name type="scientific">Daedalea quercina L-15889</name>
    <dbReference type="NCBI Taxonomy" id="1314783"/>
    <lineage>
        <taxon>Eukaryota</taxon>
        <taxon>Fungi</taxon>
        <taxon>Dikarya</taxon>
        <taxon>Basidiomycota</taxon>
        <taxon>Agaricomycotina</taxon>
        <taxon>Agaricomycetes</taxon>
        <taxon>Polyporales</taxon>
        <taxon>Fomitopsis</taxon>
    </lineage>
</organism>
<name>A0A165S4I3_9APHY</name>
<evidence type="ECO:0000313" key="1">
    <source>
        <dbReference type="EMBL" id="KZT71519.1"/>
    </source>
</evidence>
<evidence type="ECO:0000313" key="2">
    <source>
        <dbReference type="Proteomes" id="UP000076727"/>
    </source>
</evidence>
<sequence length="194" mass="22173">MRSFCHRDRLHLQYCPCNELHIIMPSSESSWRMSFGLSGSPLLGRHQNCIKVLATYRLTEQERDRPRSRASSISSTACHTPTVRPAIATKICHLWMHWLAVLEHRDSCRLLLSPSQFPSLSLPARSYPAITTCCTCRLPRSREVTPLSRETKVRRRADACAVVESFHRRYNGQCGRPTRCAPQRDSLTLELSPV</sequence>
<protein>
    <submittedName>
        <fullName evidence="1">Uncharacterized protein</fullName>
    </submittedName>
</protein>
<reference evidence="1 2" key="1">
    <citation type="journal article" date="2016" name="Mol. Biol. Evol.">
        <title>Comparative Genomics of Early-Diverging Mushroom-Forming Fungi Provides Insights into the Origins of Lignocellulose Decay Capabilities.</title>
        <authorList>
            <person name="Nagy L.G."/>
            <person name="Riley R."/>
            <person name="Tritt A."/>
            <person name="Adam C."/>
            <person name="Daum C."/>
            <person name="Floudas D."/>
            <person name="Sun H."/>
            <person name="Yadav J.S."/>
            <person name="Pangilinan J."/>
            <person name="Larsson K.H."/>
            <person name="Matsuura K."/>
            <person name="Barry K."/>
            <person name="Labutti K."/>
            <person name="Kuo R."/>
            <person name="Ohm R.A."/>
            <person name="Bhattacharya S.S."/>
            <person name="Shirouzu T."/>
            <person name="Yoshinaga Y."/>
            <person name="Martin F.M."/>
            <person name="Grigoriev I.V."/>
            <person name="Hibbett D.S."/>
        </authorList>
    </citation>
    <scope>NUCLEOTIDE SEQUENCE [LARGE SCALE GENOMIC DNA]</scope>
    <source>
        <strain evidence="1 2">L-15889</strain>
    </source>
</reference>
<accession>A0A165S4I3</accession>
<keyword evidence="2" id="KW-1185">Reference proteome</keyword>